<proteinExistence type="predicted"/>
<dbReference type="AlphaFoldDB" id="A0A396ZHD1"/>
<organism evidence="1 2">
    <name type="scientific">Leptospira stimsonii</name>
    <dbReference type="NCBI Taxonomy" id="2202203"/>
    <lineage>
        <taxon>Bacteria</taxon>
        <taxon>Pseudomonadati</taxon>
        <taxon>Spirochaetota</taxon>
        <taxon>Spirochaetia</taxon>
        <taxon>Leptospirales</taxon>
        <taxon>Leptospiraceae</taxon>
        <taxon>Leptospira</taxon>
    </lineage>
</organism>
<sequence>MSLFLFKESEFRKNFDHSLFFFPIGLDPLSEFHRRISGHLQYERPFPRKTKEFLLSALKKDADFF</sequence>
<dbReference type="EMBL" id="QHCT01000001">
    <property type="protein sequence ID" value="RHX92560.1"/>
    <property type="molecule type" value="Genomic_DNA"/>
</dbReference>
<accession>A0A396ZHD1</accession>
<comment type="caution">
    <text evidence="1">The sequence shown here is derived from an EMBL/GenBank/DDBJ whole genome shotgun (WGS) entry which is preliminary data.</text>
</comment>
<protein>
    <submittedName>
        <fullName evidence="1">Uncharacterized protein</fullName>
    </submittedName>
</protein>
<name>A0A396ZHD1_9LEPT</name>
<evidence type="ECO:0000313" key="2">
    <source>
        <dbReference type="Proteomes" id="UP000265798"/>
    </source>
</evidence>
<gene>
    <name evidence="1" type="ORF">DLM75_05115</name>
</gene>
<dbReference type="Proteomes" id="UP000265798">
    <property type="component" value="Unassembled WGS sequence"/>
</dbReference>
<reference evidence="2" key="1">
    <citation type="submission" date="2018-05" db="EMBL/GenBank/DDBJ databases">
        <title>Leptospira yasudae sp. nov. and Leptospira stimsonii sp. nov., two pathogenic species of the genus Leptospira isolated from environmental sources.</title>
        <authorList>
            <person name="Casanovas-Massana A."/>
            <person name="Hamond C."/>
            <person name="Santos L.A."/>
            <person name="Hacker K.P."/>
            <person name="Balassiano I."/>
            <person name="Medeiros M.A."/>
            <person name="Reis M.G."/>
            <person name="Ko A.I."/>
            <person name="Wunder E.A."/>
        </authorList>
    </citation>
    <scope>NUCLEOTIDE SEQUENCE [LARGE SCALE GENOMIC DNA]</scope>
    <source>
        <strain evidence="2">Yale</strain>
    </source>
</reference>
<evidence type="ECO:0000313" key="1">
    <source>
        <dbReference type="EMBL" id="RHX92560.1"/>
    </source>
</evidence>